<organism evidence="8 9">
    <name type="scientific">Streptomyces durocortorensis</name>
    <dbReference type="NCBI Taxonomy" id="2811104"/>
    <lineage>
        <taxon>Bacteria</taxon>
        <taxon>Bacillati</taxon>
        <taxon>Actinomycetota</taxon>
        <taxon>Actinomycetes</taxon>
        <taxon>Kitasatosporales</taxon>
        <taxon>Streptomycetaceae</taxon>
        <taxon>Streptomyces</taxon>
    </lineage>
</organism>
<feature type="transmembrane region" description="Helical" evidence="7">
    <location>
        <begin position="297"/>
        <end position="316"/>
    </location>
</feature>
<feature type="transmembrane region" description="Helical" evidence="7">
    <location>
        <begin position="30"/>
        <end position="56"/>
    </location>
</feature>
<dbReference type="InterPro" id="IPR011701">
    <property type="entry name" value="MFS"/>
</dbReference>
<feature type="transmembrane region" description="Helical" evidence="7">
    <location>
        <begin position="62"/>
        <end position="82"/>
    </location>
</feature>
<dbReference type="Gene3D" id="1.20.1250.20">
    <property type="entry name" value="MFS general substrate transporter like domains"/>
    <property type="match status" value="1"/>
</dbReference>
<keyword evidence="6 7" id="KW-0472">Membrane</keyword>
<dbReference type="Pfam" id="PF07690">
    <property type="entry name" value="MFS_1"/>
    <property type="match status" value="1"/>
</dbReference>
<protein>
    <submittedName>
        <fullName evidence="8">MFS transporter</fullName>
    </submittedName>
</protein>
<dbReference type="EMBL" id="CP134500">
    <property type="protein sequence ID" value="WNF29201.1"/>
    <property type="molecule type" value="Genomic_DNA"/>
</dbReference>
<feature type="transmembrane region" description="Helical" evidence="7">
    <location>
        <begin position="230"/>
        <end position="253"/>
    </location>
</feature>
<evidence type="ECO:0000313" key="8">
    <source>
        <dbReference type="EMBL" id="WNF29201.1"/>
    </source>
</evidence>
<evidence type="ECO:0000313" key="9">
    <source>
        <dbReference type="Proteomes" id="UP001303236"/>
    </source>
</evidence>
<dbReference type="PANTHER" id="PTHR23517">
    <property type="entry name" value="RESISTANCE PROTEIN MDTM, PUTATIVE-RELATED-RELATED"/>
    <property type="match status" value="1"/>
</dbReference>
<proteinExistence type="predicted"/>
<accession>A0ABY9VZ77</accession>
<feature type="transmembrane region" description="Helical" evidence="7">
    <location>
        <begin position="360"/>
        <end position="386"/>
    </location>
</feature>
<name>A0ABY9VZ77_9ACTN</name>
<keyword evidence="3" id="KW-1003">Cell membrane</keyword>
<feature type="transmembrane region" description="Helical" evidence="7">
    <location>
        <begin position="181"/>
        <end position="202"/>
    </location>
</feature>
<evidence type="ECO:0000256" key="6">
    <source>
        <dbReference type="ARBA" id="ARBA00023136"/>
    </source>
</evidence>
<feature type="transmembrane region" description="Helical" evidence="7">
    <location>
        <begin position="94"/>
        <end position="112"/>
    </location>
</feature>
<dbReference type="InterPro" id="IPR050171">
    <property type="entry name" value="MFS_Transporters"/>
</dbReference>
<evidence type="ECO:0000256" key="1">
    <source>
        <dbReference type="ARBA" id="ARBA00004651"/>
    </source>
</evidence>
<evidence type="ECO:0000256" key="7">
    <source>
        <dbReference type="SAM" id="Phobius"/>
    </source>
</evidence>
<feature type="transmembrane region" description="Helical" evidence="7">
    <location>
        <begin position="392"/>
        <end position="410"/>
    </location>
</feature>
<keyword evidence="5 7" id="KW-1133">Transmembrane helix</keyword>
<evidence type="ECO:0000256" key="3">
    <source>
        <dbReference type="ARBA" id="ARBA00022475"/>
    </source>
</evidence>
<evidence type="ECO:0000256" key="4">
    <source>
        <dbReference type="ARBA" id="ARBA00022692"/>
    </source>
</evidence>
<feature type="transmembrane region" description="Helical" evidence="7">
    <location>
        <begin position="265"/>
        <end position="285"/>
    </location>
</feature>
<dbReference type="PANTHER" id="PTHR23517:SF2">
    <property type="entry name" value="MULTIDRUG RESISTANCE PROTEIN MDTH"/>
    <property type="match status" value="1"/>
</dbReference>
<evidence type="ECO:0000256" key="2">
    <source>
        <dbReference type="ARBA" id="ARBA00022448"/>
    </source>
</evidence>
<dbReference type="InterPro" id="IPR036259">
    <property type="entry name" value="MFS_trans_sf"/>
</dbReference>
<sequence length="429" mass="43759">MTGPRTGPAPKRLGLPPLSEYLPGSPAGRLFALATLTSSFGTGLFLAGATVFFTTAAGLTHVQLGAGLGIAAFVGLVATIPLGGLADRAGARNVLIGAMLWRALCFTALAFVQGPVAFTVAASCQAVAQNATGPLTQALVGGIAGDGDRVRLMAVVRTVRNIGFSLGALAATPMLLIDDIWINRGVLIGNAAAFAVSALLMLRLRAPGPVKAPAFRNPFAAFRAVRDGRYLTLAGLNSVLTLHMTLLAVGLPLWVTSHDSAPDALVPILVLVNTVLAVVLQVPFAKGVTDPRTGVRALRRAGLALAGCAAVLAVPVDTKASLAIAAALAACVLLTAGELWQAAGAWELSYTYAPEDRRNVYLSVFSLGFAVQDMAGPLLITAVVLVQGPPGWLGLAALFAVASLLPGLVVRRLKPPAAEPVSPAAVTGA</sequence>
<keyword evidence="4 7" id="KW-0812">Transmembrane</keyword>
<evidence type="ECO:0000256" key="5">
    <source>
        <dbReference type="ARBA" id="ARBA00022989"/>
    </source>
</evidence>
<gene>
    <name evidence="8" type="ORF">RI138_21535</name>
</gene>
<feature type="transmembrane region" description="Helical" evidence="7">
    <location>
        <begin position="322"/>
        <end position="340"/>
    </location>
</feature>
<keyword evidence="2" id="KW-0813">Transport</keyword>
<comment type="subcellular location">
    <subcellularLocation>
        <location evidence="1">Cell membrane</location>
        <topology evidence="1">Multi-pass membrane protein</topology>
    </subcellularLocation>
</comment>
<keyword evidence="9" id="KW-1185">Reference proteome</keyword>
<reference evidence="8 9" key="1">
    <citation type="submission" date="2023-09" db="EMBL/GenBank/DDBJ databases">
        <title>Genome completion map analysis of the actinomycetes C11-1.</title>
        <authorList>
            <person name="Qin P."/>
            <person name="Guan P."/>
        </authorList>
    </citation>
    <scope>NUCLEOTIDE SEQUENCE [LARGE SCALE GENOMIC DNA]</scope>
    <source>
        <strain evidence="8 9">C11-1</strain>
    </source>
</reference>
<dbReference type="SUPFAM" id="SSF103473">
    <property type="entry name" value="MFS general substrate transporter"/>
    <property type="match status" value="1"/>
</dbReference>
<dbReference type="Proteomes" id="UP001303236">
    <property type="component" value="Chromosome"/>
</dbReference>